<proteinExistence type="predicted"/>
<name>A0A158ABX2_9BURK</name>
<evidence type="ECO:0000313" key="2">
    <source>
        <dbReference type="Proteomes" id="UP000071859"/>
    </source>
</evidence>
<accession>A0A158ABX2</accession>
<gene>
    <name evidence="1" type="ORF">AWB78_01441</name>
</gene>
<dbReference type="EMBL" id="FCOX02000005">
    <property type="protein sequence ID" value="SAK55076.1"/>
    <property type="molecule type" value="Genomic_DNA"/>
</dbReference>
<comment type="caution">
    <text evidence="1">The sequence shown here is derived from an EMBL/GenBank/DDBJ whole genome shotgun (WGS) entry which is preliminary data.</text>
</comment>
<reference evidence="1" key="1">
    <citation type="submission" date="2016-01" db="EMBL/GenBank/DDBJ databases">
        <authorList>
            <person name="Peeters C."/>
        </authorList>
    </citation>
    <scope>NUCLEOTIDE SEQUENCE</scope>
    <source>
        <strain evidence="1">LMG 29321</strain>
    </source>
</reference>
<evidence type="ECO:0000313" key="1">
    <source>
        <dbReference type="EMBL" id="SAK55076.1"/>
    </source>
</evidence>
<dbReference type="AlphaFoldDB" id="A0A158ABX2"/>
<keyword evidence="2" id="KW-1185">Reference proteome</keyword>
<organism evidence="1 2">
    <name type="scientific">Caballeronia calidae</name>
    <dbReference type="NCBI Taxonomy" id="1777139"/>
    <lineage>
        <taxon>Bacteria</taxon>
        <taxon>Pseudomonadati</taxon>
        <taxon>Pseudomonadota</taxon>
        <taxon>Betaproteobacteria</taxon>
        <taxon>Burkholderiales</taxon>
        <taxon>Burkholderiaceae</taxon>
        <taxon>Caballeronia</taxon>
    </lineage>
</organism>
<dbReference type="Proteomes" id="UP000071859">
    <property type="component" value="Unassembled WGS sequence"/>
</dbReference>
<sequence length="106" mass="11911">MILPLPTQEAPHTTVAIARQINNGQSNLFHQTSVVSASGRTSIPPVSRPRQLVRHIRARYTENLTDLLHWSSSGNECEHAIHFRDFATSTASRRISFSIVFFPSSR</sequence>
<protein>
    <submittedName>
        <fullName evidence="1">Uncharacterized protein</fullName>
    </submittedName>
</protein>